<comment type="caution">
    <text evidence="2">The sequence shown here is derived from an EMBL/GenBank/DDBJ whole genome shotgun (WGS) entry which is preliminary data.</text>
</comment>
<name>A0ABT3YQ38_9PSED</name>
<organism evidence="2 3">
    <name type="scientific">Pseudomonas monsensis</name>
    <dbReference type="NCBI Taxonomy" id="2745509"/>
    <lineage>
        <taxon>Bacteria</taxon>
        <taxon>Pseudomonadati</taxon>
        <taxon>Pseudomonadota</taxon>
        <taxon>Gammaproteobacteria</taxon>
        <taxon>Pseudomonadales</taxon>
        <taxon>Pseudomonadaceae</taxon>
        <taxon>Pseudomonas</taxon>
    </lineage>
</organism>
<keyword evidence="3" id="KW-1185">Reference proteome</keyword>
<dbReference type="SMART" id="SM00869">
    <property type="entry name" value="Autotransporter"/>
    <property type="match status" value="1"/>
</dbReference>
<dbReference type="Proteomes" id="UP001207830">
    <property type="component" value="Unassembled WGS sequence"/>
</dbReference>
<dbReference type="InterPro" id="IPR036709">
    <property type="entry name" value="Autotransporte_beta_dom_sf"/>
</dbReference>
<dbReference type="EMBL" id="JANIGP010000002">
    <property type="protein sequence ID" value="MCY0107620.1"/>
    <property type="molecule type" value="Genomic_DNA"/>
</dbReference>
<evidence type="ECO:0000313" key="2">
    <source>
        <dbReference type="EMBL" id="MCY0107620.1"/>
    </source>
</evidence>
<accession>A0ABT3YQ38</accession>
<dbReference type="SUPFAM" id="SSF103515">
    <property type="entry name" value="Autotransporter"/>
    <property type="match status" value="1"/>
</dbReference>
<sequence length="749" mass="79696">MPVQHTFKPKHLALAIALTVCCVESSVAQQAEEPVVTAAEGTKTRKRLPKKVAPALPDAAIEQPEPFVDLFEIPDFIGPMEHTRPAINEPREDAITRLPVVEAAKAVVEFDDAFYEFLEFPEPETGETEIAELDEDSFDEFQNAYTTQISFISQALENVDGVSLQLGEADDLLVINNGARWEGRLDGGAGKNGLLLNASEGGEIGATANFAGLRVARGKWQLHDEFQGSAEVQAGASLMNNGSIEGDAYVDESAVYGGNGKVSNLYVQGALVANTEIGSPIVKGNLEFTETATYSYGVTADQFSTPVLVEGTATLANASVQVFAAPGDYANSATHPILFAGKIEGEFGRVSTNLAFLTPTLSYTDTAVALTYKRNDLALERLAESASGQALARSVDTPMTATLNTAVQALVSSTRASAPIAIEQLAGSSNANLAKATLSSLTPVSKSMLSAMHQLNTRSGTTHGSASSPRQAAGAADTGRVWVQALGHGGKVDHDADSALKHATQGLVIGADWRLDEQWHVGLIGGKSQTKLDARQYDGDLDSWHLGAYAVRQDGPMALRLGATYASHAGSSKRRVAFNDFSDRLKGAYDVNTQQAFAELGFNLGRNNVTLEPFAGLGFQRYQRDSYSEKGGDAALRVFGQTRANLSSTFGVRVAKTSFLDNGMRLTPRLSTGWKHTFGEIENDTRQQLVKGGKRFDIAGAALDRNSLSVDAGLDLGLSANHTLGVGVTGEMGTDSRTHGVVGQWRMAF</sequence>
<reference evidence="2 3" key="1">
    <citation type="submission" date="2022-07" db="EMBL/GenBank/DDBJ databases">
        <title>Characterization of plant growth promoting rhizobacteria (PGPR) for use as bioinoculants in agriculture.</title>
        <authorList>
            <person name="Hassen A.I."/>
            <person name="Pierneef R."/>
        </authorList>
    </citation>
    <scope>NUCLEOTIDE SEQUENCE [LARGE SCALE GENOMIC DNA]</scope>
    <source>
        <strain evidence="2 3">SARCC-3054</strain>
    </source>
</reference>
<dbReference type="InterPro" id="IPR006315">
    <property type="entry name" value="OM_autotransptr_brl_dom"/>
</dbReference>
<dbReference type="Gene3D" id="2.40.128.130">
    <property type="entry name" value="Autotransporter beta-domain"/>
    <property type="match status" value="1"/>
</dbReference>
<dbReference type="NCBIfam" id="TIGR01414">
    <property type="entry name" value="autotrans_barl"/>
    <property type="match status" value="1"/>
</dbReference>
<dbReference type="RefSeq" id="WP_267796816.1">
    <property type="nucleotide sequence ID" value="NZ_JANIGP010000002.1"/>
</dbReference>
<dbReference type="PROSITE" id="PS51208">
    <property type="entry name" value="AUTOTRANSPORTER"/>
    <property type="match status" value="1"/>
</dbReference>
<dbReference type="InterPro" id="IPR005546">
    <property type="entry name" value="Autotransporte_beta"/>
</dbReference>
<gene>
    <name evidence="2" type="ORF">NQF78_04800</name>
</gene>
<evidence type="ECO:0000259" key="1">
    <source>
        <dbReference type="PROSITE" id="PS51208"/>
    </source>
</evidence>
<proteinExistence type="predicted"/>
<evidence type="ECO:0000313" key="3">
    <source>
        <dbReference type="Proteomes" id="UP001207830"/>
    </source>
</evidence>
<dbReference type="Pfam" id="PF03797">
    <property type="entry name" value="Autotransporter"/>
    <property type="match status" value="1"/>
</dbReference>
<feature type="domain" description="Autotransporter" evidence="1">
    <location>
        <begin position="474"/>
        <end position="749"/>
    </location>
</feature>
<protein>
    <submittedName>
        <fullName evidence="2">Autotransporter domain-containing protein</fullName>
    </submittedName>
</protein>